<evidence type="ECO:0000256" key="2">
    <source>
        <dbReference type="ARBA" id="ARBA00007749"/>
    </source>
</evidence>
<dbReference type="Proteomes" id="UP001501004">
    <property type="component" value="Unassembled WGS sequence"/>
</dbReference>
<keyword evidence="3" id="KW-0479">Metal-binding</keyword>
<dbReference type="PANTHER" id="PTHR42978">
    <property type="entry name" value="QUORUM-QUENCHING LACTONASE YTNP-RELATED-RELATED"/>
    <property type="match status" value="1"/>
</dbReference>
<keyword evidence="9" id="KW-1185">Reference proteome</keyword>
<comment type="cofactor">
    <cofactor evidence="1">
        <name>Zn(2+)</name>
        <dbReference type="ChEBI" id="CHEBI:29105"/>
    </cofactor>
</comment>
<dbReference type="InterPro" id="IPR036866">
    <property type="entry name" value="RibonucZ/Hydroxyglut_hydro"/>
</dbReference>
<comment type="caution">
    <text evidence="8">The sequence shown here is derived from an EMBL/GenBank/DDBJ whole genome shotgun (WGS) entry which is preliminary data.</text>
</comment>
<dbReference type="InterPro" id="IPR051013">
    <property type="entry name" value="MBL_superfamily_lactonases"/>
</dbReference>
<keyword evidence="4" id="KW-0378">Hydrolase</keyword>
<name>A0ABP7FJ07_9MICO</name>
<proteinExistence type="inferred from homology"/>
<evidence type="ECO:0000256" key="5">
    <source>
        <dbReference type="ARBA" id="ARBA00022833"/>
    </source>
</evidence>
<dbReference type="PANTHER" id="PTHR42978:SF2">
    <property type="entry name" value="102 KBASES UNSTABLE REGION: FROM 1 TO 119443"/>
    <property type="match status" value="1"/>
</dbReference>
<feature type="region of interest" description="Disordered" evidence="6">
    <location>
        <begin position="255"/>
        <end position="275"/>
    </location>
</feature>
<dbReference type="Gene3D" id="3.60.15.10">
    <property type="entry name" value="Ribonuclease Z/Hydroxyacylglutathione hydrolase-like"/>
    <property type="match status" value="1"/>
</dbReference>
<dbReference type="SMART" id="SM00849">
    <property type="entry name" value="Lactamase_B"/>
    <property type="match status" value="1"/>
</dbReference>
<evidence type="ECO:0000256" key="1">
    <source>
        <dbReference type="ARBA" id="ARBA00001947"/>
    </source>
</evidence>
<accession>A0ABP7FJ07</accession>
<dbReference type="SUPFAM" id="SSF56281">
    <property type="entry name" value="Metallo-hydrolase/oxidoreductase"/>
    <property type="match status" value="1"/>
</dbReference>
<dbReference type="InterPro" id="IPR001279">
    <property type="entry name" value="Metallo-B-lactamas"/>
</dbReference>
<evidence type="ECO:0000256" key="4">
    <source>
        <dbReference type="ARBA" id="ARBA00022801"/>
    </source>
</evidence>
<evidence type="ECO:0000313" key="8">
    <source>
        <dbReference type="EMBL" id="GAA3739903.1"/>
    </source>
</evidence>
<evidence type="ECO:0000313" key="9">
    <source>
        <dbReference type="Proteomes" id="UP001501004"/>
    </source>
</evidence>
<dbReference type="RefSeq" id="WP_344755209.1">
    <property type="nucleotide sequence ID" value="NZ_BAABAE010000003.1"/>
</dbReference>
<comment type="similarity">
    <text evidence="2">Belongs to the metallo-beta-lactamase superfamily.</text>
</comment>
<evidence type="ECO:0000256" key="6">
    <source>
        <dbReference type="SAM" id="MobiDB-lite"/>
    </source>
</evidence>
<keyword evidence="5" id="KW-0862">Zinc</keyword>
<organism evidence="8 9">
    <name type="scientific">Leifsonella bigeumensis</name>
    <dbReference type="NCBI Taxonomy" id="433643"/>
    <lineage>
        <taxon>Bacteria</taxon>
        <taxon>Bacillati</taxon>
        <taxon>Actinomycetota</taxon>
        <taxon>Actinomycetes</taxon>
        <taxon>Micrococcales</taxon>
        <taxon>Microbacteriaceae</taxon>
        <taxon>Leifsonella</taxon>
    </lineage>
</organism>
<sequence length="275" mass="30009">MYEATPIVNGFPGKTETHGSFGWSSVWLLRGFDRVIIVETGPPSYLPLITTALSELGLGTNEVTDVLITHAHWDHLGNISLFPQARRWIGRVEYEWALSQAPDEPFVSQPLLGALSHPQGLLRLIDGESELVAGVRAHNVPGHTPGHLAFAVDTTEGPKLFTGDAAKNIHELESVAVDSAVDRGLGARSVTWIREFARNTGSSVVPGHDVECELTGHGWQRRSEQRAEIQFFHRRDAPPARISLSDAELGPVAVEPFPPECGMPRPSINEQANAE</sequence>
<dbReference type="EMBL" id="BAABAE010000003">
    <property type="protein sequence ID" value="GAA3739903.1"/>
    <property type="molecule type" value="Genomic_DNA"/>
</dbReference>
<evidence type="ECO:0000256" key="3">
    <source>
        <dbReference type="ARBA" id="ARBA00022723"/>
    </source>
</evidence>
<evidence type="ECO:0000259" key="7">
    <source>
        <dbReference type="SMART" id="SM00849"/>
    </source>
</evidence>
<feature type="domain" description="Metallo-beta-lactamase" evidence="7">
    <location>
        <begin position="23"/>
        <end position="208"/>
    </location>
</feature>
<gene>
    <name evidence="8" type="ORF">GCM10022239_14410</name>
</gene>
<reference evidence="9" key="1">
    <citation type="journal article" date="2019" name="Int. J. Syst. Evol. Microbiol.">
        <title>The Global Catalogue of Microorganisms (GCM) 10K type strain sequencing project: providing services to taxonomists for standard genome sequencing and annotation.</title>
        <authorList>
            <consortium name="The Broad Institute Genomics Platform"/>
            <consortium name="The Broad Institute Genome Sequencing Center for Infectious Disease"/>
            <person name="Wu L."/>
            <person name="Ma J."/>
        </authorList>
    </citation>
    <scope>NUCLEOTIDE SEQUENCE [LARGE SCALE GENOMIC DNA]</scope>
    <source>
        <strain evidence="9">JCM 16949</strain>
    </source>
</reference>
<dbReference type="Pfam" id="PF00753">
    <property type="entry name" value="Lactamase_B"/>
    <property type="match status" value="1"/>
</dbReference>
<protein>
    <recommendedName>
        <fullName evidence="7">Metallo-beta-lactamase domain-containing protein</fullName>
    </recommendedName>
</protein>